<organism evidence="1 2">
    <name type="scientific">Arachis hypogaea</name>
    <name type="common">Peanut</name>
    <dbReference type="NCBI Taxonomy" id="3818"/>
    <lineage>
        <taxon>Eukaryota</taxon>
        <taxon>Viridiplantae</taxon>
        <taxon>Streptophyta</taxon>
        <taxon>Embryophyta</taxon>
        <taxon>Tracheophyta</taxon>
        <taxon>Spermatophyta</taxon>
        <taxon>Magnoliopsida</taxon>
        <taxon>eudicotyledons</taxon>
        <taxon>Gunneridae</taxon>
        <taxon>Pentapetalae</taxon>
        <taxon>rosids</taxon>
        <taxon>fabids</taxon>
        <taxon>Fabales</taxon>
        <taxon>Fabaceae</taxon>
        <taxon>Papilionoideae</taxon>
        <taxon>50 kb inversion clade</taxon>
        <taxon>dalbergioids sensu lato</taxon>
        <taxon>Dalbergieae</taxon>
        <taxon>Pterocarpus clade</taxon>
        <taxon>Arachis</taxon>
    </lineage>
</organism>
<dbReference type="InterPro" id="IPR027417">
    <property type="entry name" value="P-loop_NTPase"/>
</dbReference>
<reference evidence="1 2" key="1">
    <citation type="submission" date="2019-01" db="EMBL/GenBank/DDBJ databases">
        <title>Sequencing of cultivated peanut Arachis hypogaea provides insights into genome evolution and oil improvement.</title>
        <authorList>
            <person name="Chen X."/>
        </authorList>
    </citation>
    <scope>NUCLEOTIDE SEQUENCE [LARGE SCALE GENOMIC DNA]</scope>
    <source>
        <strain evidence="2">cv. Fuhuasheng</strain>
        <tissue evidence="1">Leaves</tissue>
    </source>
</reference>
<evidence type="ECO:0000313" key="1">
    <source>
        <dbReference type="EMBL" id="RYR38410.1"/>
    </source>
</evidence>
<dbReference type="EMBL" id="SDMP01000009">
    <property type="protein sequence ID" value="RYR38410.1"/>
    <property type="molecule type" value="Genomic_DNA"/>
</dbReference>
<keyword evidence="2" id="KW-1185">Reference proteome</keyword>
<proteinExistence type="predicted"/>
<dbReference type="Proteomes" id="UP000289738">
    <property type="component" value="Chromosome A09"/>
</dbReference>
<dbReference type="STRING" id="3818.A0A445BIC3"/>
<gene>
    <name evidence="1" type="ORF">Ahy_A09g043455</name>
</gene>
<name>A0A445BIC3_ARAHY</name>
<dbReference type="AlphaFoldDB" id="A0A445BIC3"/>
<sequence length="176" mass="20630">MPVVFTFLQEEKCPTHSKRDLLSQICSLLNQVIPIEFRKGSLEDRLMALHYYSELRPFDTEGHQDYDSLDLLYFMFNWVKRRPQQNVKDTQGLGTLKVCGKKAYVAQSPWIQSGKIEDNILFGKKMDKEKYEKECLLGHLSLKTVNDKCKIKKVIKELDEKKETLNVTWVKVTKNK</sequence>
<evidence type="ECO:0000313" key="2">
    <source>
        <dbReference type="Proteomes" id="UP000289738"/>
    </source>
</evidence>
<comment type="caution">
    <text evidence="1">The sequence shown here is derived from an EMBL/GenBank/DDBJ whole genome shotgun (WGS) entry which is preliminary data.</text>
</comment>
<dbReference type="Gene3D" id="3.40.50.300">
    <property type="entry name" value="P-loop containing nucleotide triphosphate hydrolases"/>
    <property type="match status" value="1"/>
</dbReference>
<protein>
    <submittedName>
        <fullName evidence="1">Uncharacterized protein</fullName>
    </submittedName>
</protein>
<accession>A0A445BIC3</accession>